<name>A0AAV7W6Z5_PLEWA</name>
<dbReference type="AlphaFoldDB" id="A0AAV7W6Z5"/>
<dbReference type="Proteomes" id="UP001066276">
    <property type="component" value="Chromosome 1_2"/>
</dbReference>
<accession>A0AAV7W6Z5</accession>
<proteinExistence type="predicted"/>
<comment type="caution">
    <text evidence="1">The sequence shown here is derived from an EMBL/GenBank/DDBJ whole genome shotgun (WGS) entry which is preliminary data.</text>
</comment>
<sequence>MFFRVRRNSRAARCHQTARAVLQATSDAIKRGAHIRVLCDRCSSARLLQLPQPVPPPESRNGKRSSALRDLRSRHQLSLAPFTAARCRQVCGDRAGRVHGSASEDAVILWWIPDHMMICYTQRDPAEKHRAQRLRSHFPYSEEGSYFPQDVSVRDSGGVLAVSSVSLTVLEVYSMIDGTVTKALTSKSKAKRPSALLEDDEDSGYSDISEPEIHVVHGGKLISREELVDIRFLRSWRRPRRRVPML</sequence>
<keyword evidence="2" id="KW-1185">Reference proteome</keyword>
<evidence type="ECO:0000313" key="1">
    <source>
        <dbReference type="EMBL" id="KAJ1209173.1"/>
    </source>
</evidence>
<reference evidence="1" key="1">
    <citation type="journal article" date="2022" name="bioRxiv">
        <title>Sequencing and chromosome-scale assembly of the giantPleurodeles waltlgenome.</title>
        <authorList>
            <person name="Brown T."/>
            <person name="Elewa A."/>
            <person name="Iarovenko S."/>
            <person name="Subramanian E."/>
            <person name="Araus A.J."/>
            <person name="Petzold A."/>
            <person name="Susuki M."/>
            <person name="Suzuki K.-i.T."/>
            <person name="Hayashi T."/>
            <person name="Toyoda A."/>
            <person name="Oliveira C."/>
            <person name="Osipova E."/>
            <person name="Leigh N.D."/>
            <person name="Simon A."/>
            <person name="Yun M.H."/>
        </authorList>
    </citation>
    <scope>NUCLEOTIDE SEQUENCE</scope>
    <source>
        <strain evidence="1">20211129_DDA</strain>
        <tissue evidence="1">Liver</tissue>
    </source>
</reference>
<protein>
    <submittedName>
        <fullName evidence="1">Uncharacterized protein</fullName>
    </submittedName>
</protein>
<dbReference type="EMBL" id="JANPWB010000002">
    <property type="protein sequence ID" value="KAJ1209173.1"/>
    <property type="molecule type" value="Genomic_DNA"/>
</dbReference>
<organism evidence="1 2">
    <name type="scientific">Pleurodeles waltl</name>
    <name type="common">Iberian ribbed newt</name>
    <dbReference type="NCBI Taxonomy" id="8319"/>
    <lineage>
        <taxon>Eukaryota</taxon>
        <taxon>Metazoa</taxon>
        <taxon>Chordata</taxon>
        <taxon>Craniata</taxon>
        <taxon>Vertebrata</taxon>
        <taxon>Euteleostomi</taxon>
        <taxon>Amphibia</taxon>
        <taxon>Batrachia</taxon>
        <taxon>Caudata</taxon>
        <taxon>Salamandroidea</taxon>
        <taxon>Salamandridae</taxon>
        <taxon>Pleurodelinae</taxon>
        <taxon>Pleurodeles</taxon>
    </lineage>
</organism>
<gene>
    <name evidence="1" type="ORF">NDU88_004551</name>
</gene>
<evidence type="ECO:0000313" key="2">
    <source>
        <dbReference type="Proteomes" id="UP001066276"/>
    </source>
</evidence>